<dbReference type="RefSeq" id="XP_013026019.1">
    <property type="nucleotide sequence ID" value="XM_013170565.1"/>
</dbReference>
<keyword evidence="3" id="KW-1185">Reference proteome</keyword>
<dbReference type="AlphaFoldDB" id="S9VMI0"/>
<dbReference type="Proteomes" id="UP000015464">
    <property type="component" value="Unassembled WGS sequence"/>
</dbReference>
<gene>
    <name evidence="2" type="ORF">SPOG_05779</name>
</gene>
<keyword evidence="1" id="KW-1133">Transmembrane helix</keyword>
<organism evidence="2 3">
    <name type="scientific">Schizosaccharomyces cryophilus (strain OY26 / ATCC MYA-4695 / CBS 11777 / NBRC 106824 / NRRL Y48691)</name>
    <name type="common">Fission yeast</name>
    <dbReference type="NCBI Taxonomy" id="653667"/>
    <lineage>
        <taxon>Eukaryota</taxon>
        <taxon>Fungi</taxon>
        <taxon>Dikarya</taxon>
        <taxon>Ascomycota</taxon>
        <taxon>Taphrinomycotina</taxon>
        <taxon>Schizosaccharomycetes</taxon>
        <taxon>Schizosaccharomycetales</taxon>
        <taxon>Schizosaccharomycetaceae</taxon>
        <taxon>Schizosaccharomyces</taxon>
    </lineage>
</organism>
<dbReference type="HOGENOM" id="CLU_3143866_0_0_1"/>
<accession>S9VMI0</accession>
<name>S9VMI0_SCHCR</name>
<proteinExistence type="predicted"/>
<keyword evidence="1" id="KW-0812">Transmembrane</keyword>
<evidence type="ECO:0000313" key="2">
    <source>
        <dbReference type="EMBL" id="EPY49163.1"/>
    </source>
</evidence>
<dbReference type="EMBL" id="KE546998">
    <property type="protein sequence ID" value="EPY49163.1"/>
    <property type="molecule type" value="Genomic_DNA"/>
</dbReference>
<feature type="transmembrane region" description="Helical" evidence="1">
    <location>
        <begin position="20"/>
        <end position="40"/>
    </location>
</feature>
<evidence type="ECO:0000256" key="1">
    <source>
        <dbReference type="SAM" id="Phobius"/>
    </source>
</evidence>
<sequence length="49" mass="5912">MIFNFFYKVLFEGVKSSNPTFAPIYCLWVFYYHLILSITLTTSKHKVFR</sequence>
<reference evidence="2 3" key="1">
    <citation type="journal article" date="2011" name="Science">
        <title>Comparative functional genomics of the fission yeasts.</title>
        <authorList>
            <person name="Rhind N."/>
            <person name="Chen Z."/>
            <person name="Yassour M."/>
            <person name="Thompson D.A."/>
            <person name="Haas B.J."/>
            <person name="Habib N."/>
            <person name="Wapinski I."/>
            <person name="Roy S."/>
            <person name="Lin M.F."/>
            <person name="Heiman D.I."/>
            <person name="Young S.K."/>
            <person name="Furuya K."/>
            <person name="Guo Y."/>
            <person name="Pidoux A."/>
            <person name="Chen H.M."/>
            <person name="Robbertse B."/>
            <person name="Goldberg J.M."/>
            <person name="Aoki K."/>
            <person name="Bayne E.H."/>
            <person name="Berlin A.M."/>
            <person name="Desjardins C.A."/>
            <person name="Dobbs E."/>
            <person name="Dukaj L."/>
            <person name="Fan L."/>
            <person name="FitzGerald M.G."/>
            <person name="French C."/>
            <person name="Gujja S."/>
            <person name="Hansen K."/>
            <person name="Keifenheim D."/>
            <person name="Levin J.Z."/>
            <person name="Mosher R.A."/>
            <person name="Mueller C.A."/>
            <person name="Pfiffner J."/>
            <person name="Priest M."/>
            <person name="Russ C."/>
            <person name="Smialowska A."/>
            <person name="Swoboda P."/>
            <person name="Sykes S.M."/>
            <person name="Vaughn M."/>
            <person name="Vengrova S."/>
            <person name="Yoder R."/>
            <person name="Zeng Q."/>
            <person name="Allshire R."/>
            <person name="Baulcombe D."/>
            <person name="Birren B.W."/>
            <person name="Brown W."/>
            <person name="Ekwall K."/>
            <person name="Kellis M."/>
            <person name="Leatherwood J."/>
            <person name="Levin H."/>
            <person name="Margalit H."/>
            <person name="Martienssen R."/>
            <person name="Nieduszynski C.A."/>
            <person name="Spatafora J.W."/>
            <person name="Friedman N."/>
            <person name="Dalgaard J.Z."/>
            <person name="Baumann P."/>
            <person name="Niki H."/>
            <person name="Regev A."/>
            <person name="Nusbaum C."/>
        </authorList>
    </citation>
    <scope>NUCLEOTIDE SEQUENCE [LARGE SCALE GENOMIC DNA]</scope>
    <source>
        <strain evidence="3">OY26 / ATCC MYA-4695 / CBS 11777 / NBRC 106824 / NRRL Y48691</strain>
    </source>
</reference>
<dbReference type="GeneID" id="25039482"/>
<evidence type="ECO:0000313" key="3">
    <source>
        <dbReference type="Proteomes" id="UP000015464"/>
    </source>
</evidence>
<keyword evidence="1" id="KW-0472">Membrane</keyword>
<protein>
    <submittedName>
        <fullName evidence="2">Uncharacterized protein</fullName>
    </submittedName>
</protein>